<dbReference type="Proteomes" id="UP000249340">
    <property type="component" value="Chromosome"/>
</dbReference>
<dbReference type="PANTHER" id="PTHR18901:SF38">
    <property type="entry name" value="PSEUDOURIDINE-5'-PHOSPHATASE"/>
    <property type="match status" value="1"/>
</dbReference>
<dbReference type="InterPro" id="IPR041492">
    <property type="entry name" value="HAD_2"/>
</dbReference>
<name>A0A345T3Q4_9ACTN</name>
<keyword evidence="2" id="KW-1185">Reference proteome</keyword>
<dbReference type="Pfam" id="PF13419">
    <property type="entry name" value="HAD_2"/>
    <property type="match status" value="1"/>
</dbReference>
<dbReference type="SFLD" id="SFLDS00003">
    <property type="entry name" value="Haloacid_Dehalogenase"/>
    <property type="match status" value="1"/>
</dbReference>
<proteinExistence type="predicted"/>
<dbReference type="EMBL" id="CP031264">
    <property type="protein sequence ID" value="AXI80609.1"/>
    <property type="molecule type" value="Genomic_DNA"/>
</dbReference>
<sequence>MLDGPLLLLSPHHAHRKGRHPVTTTSAAATSAAESGSSGLQAVLLDMDGTLVDTEEFWWQAESSLLAELGHQLDEADRARVVGGPMTRVVDYLIDITGVALTAAELSLMIGQRFTELLAGGVPMMPGAERLLTELSAHGVPTALVSASHRHDIDMVMRTLGNEHFAFSVAGDEVTRTKPHPDPYLVAAARLGAEPARCVVIEDSPTGVRSAEAAGCTVIAVPTVARIEAAPGRTVLRSLEEVDLALLRRLVPARV</sequence>
<evidence type="ECO:0000313" key="2">
    <source>
        <dbReference type="Proteomes" id="UP000249340"/>
    </source>
</evidence>
<dbReference type="NCBIfam" id="TIGR01509">
    <property type="entry name" value="HAD-SF-IA-v3"/>
    <property type="match status" value="1"/>
</dbReference>
<dbReference type="AlphaFoldDB" id="A0A345T3Q4"/>
<dbReference type="Gene3D" id="3.40.50.1000">
    <property type="entry name" value="HAD superfamily/HAD-like"/>
    <property type="match status" value="1"/>
</dbReference>
<dbReference type="InterPro" id="IPR036412">
    <property type="entry name" value="HAD-like_sf"/>
</dbReference>
<gene>
    <name evidence="1" type="ORF">C7M71_027695</name>
</gene>
<evidence type="ECO:0000313" key="1">
    <source>
        <dbReference type="EMBL" id="AXI80609.1"/>
    </source>
</evidence>
<dbReference type="Gene3D" id="1.10.150.240">
    <property type="entry name" value="Putative phosphatase, domain 2"/>
    <property type="match status" value="1"/>
</dbReference>
<dbReference type="InterPro" id="IPR023214">
    <property type="entry name" value="HAD_sf"/>
</dbReference>
<reference evidence="2" key="1">
    <citation type="submission" date="2018-07" db="EMBL/GenBank/DDBJ databases">
        <title>Streptacidiphilus bronchialis DSM 106435 chromosome.</title>
        <authorList>
            <person name="Batra D."/>
            <person name="Gulvik C.A."/>
        </authorList>
    </citation>
    <scope>NUCLEOTIDE SEQUENCE [LARGE SCALE GENOMIC DNA]</scope>
    <source>
        <strain evidence="2">DSM 106435</strain>
    </source>
</reference>
<organism evidence="1 2">
    <name type="scientific">Peterkaempfera bronchialis</name>
    <dbReference type="NCBI Taxonomy" id="2126346"/>
    <lineage>
        <taxon>Bacteria</taxon>
        <taxon>Bacillati</taxon>
        <taxon>Actinomycetota</taxon>
        <taxon>Actinomycetes</taxon>
        <taxon>Kitasatosporales</taxon>
        <taxon>Streptomycetaceae</taxon>
        <taxon>Peterkaempfera</taxon>
    </lineage>
</organism>
<dbReference type="PANTHER" id="PTHR18901">
    <property type="entry name" value="2-DEOXYGLUCOSE-6-PHOSPHATE PHOSPHATASE 2"/>
    <property type="match status" value="1"/>
</dbReference>
<dbReference type="InterPro" id="IPR023198">
    <property type="entry name" value="PGP-like_dom2"/>
</dbReference>
<dbReference type="OrthoDB" id="9797743at2"/>
<accession>A0A345T3Q4</accession>
<dbReference type="CDD" id="cd07505">
    <property type="entry name" value="HAD_BPGM-like"/>
    <property type="match status" value="1"/>
</dbReference>
<dbReference type="SUPFAM" id="SSF56784">
    <property type="entry name" value="HAD-like"/>
    <property type="match status" value="1"/>
</dbReference>
<protein>
    <submittedName>
        <fullName evidence="1">HAD family phosphatase</fullName>
    </submittedName>
</protein>
<dbReference type="KEGG" id="stri:C7M71_027695"/>
<dbReference type="SFLD" id="SFLDG01129">
    <property type="entry name" value="C1.5:_HAD__Beta-PGM__Phosphata"/>
    <property type="match status" value="1"/>
</dbReference>
<dbReference type="InterPro" id="IPR006439">
    <property type="entry name" value="HAD-SF_hydro_IA"/>
</dbReference>
<dbReference type="PRINTS" id="PR00413">
    <property type="entry name" value="HADHALOGNASE"/>
</dbReference>